<reference evidence="1 2" key="1">
    <citation type="journal article" date="2020" name="Microb. Ecol.">
        <title>Novel Virus on Filamentous Arthronema africanum Cyanobacterium.</title>
        <authorList>
            <person name="Petrzik K."/>
            <person name="Lukavsky J."/>
            <person name="Koloniuk I."/>
        </authorList>
    </citation>
    <scope>NUCLEOTIDE SEQUENCE [LARGE SCALE GENOMIC DNA]</scope>
</reference>
<dbReference type="EMBL" id="MT457475">
    <property type="protein sequence ID" value="QKE60822.1"/>
    <property type="molecule type" value="Genomic_DNA"/>
</dbReference>
<accession>A0A7G3WH24</accession>
<evidence type="ECO:0000313" key="1">
    <source>
        <dbReference type="EMBL" id="QKE60822.1"/>
    </source>
</evidence>
<sequence>MNDNEKREMGMMIPVSLLAAGLGAFLWFTSHEAHDRGEGLKLPSQPGLTYCKPQFKGDTYCKTP</sequence>
<evidence type="ECO:0000313" key="2">
    <source>
        <dbReference type="Proteomes" id="UP000516780"/>
    </source>
</evidence>
<proteinExistence type="predicted"/>
<protein>
    <submittedName>
        <fullName evidence="1">Uncharacterized protein</fullName>
    </submittedName>
</protein>
<name>A0A7G3WH24_9CAUD</name>
<keyword evidence="2" id="KW-1185">Reference proteome</keyword>
<organism evidence="1 2">
    <name type="scientific">Arthronema virus TR020</name>
    <dbReference type="NCBI Taxonomy" id="2736280"/>
    <lineage>
        <taxon>Viruses</taxon>
        <taxon>Duplodnaviria</taxon>
        <taxon>Heunggongvirae</taxon>
        <taxon>Uroviricota</taxon>
        <taxon>Caudoviricetes</taxon>
        <taxon>Saffermanviridae</taxon>
        <taxon>Arthrovirus</taxon>
        <taxon>Arthrovirus TR020</taxon>
    </lineage>
</organism>
<dbReference type="Proteomes" id="UP000516780">
    <property type="component" value="Segment"/>
</dbReference>